<evidence type="ECO:0000259" key="1">
    <source>
        <dbReference type="Pfam" id="PF01408"/>
    </source>
</evidence>
<dbReference type="STRING" id="156892.BM477_06180"/>
<dbReference type="InterPro" id="IPR055170">
    <property type="entry name" value="GFO_IDH_MocA-like_dom"/>
</dbReference>
<dbReference type="RefSeq" id="WP_075361821.1">
    <property type="nucleotide sequence ID" value="NZ_MPDM01000006.1"/>
</dbReference>
<dbReference type="AlphaFoldDB" id="A0A1Q5PLX8"/>
<evidence type="ECO:0000259" key="2">
    <source>
        <dbReference type="Pfam" id="PF22725"/>
    </source>
</evidence>
<evidence type="ECO:0000313" key="4">
    <source>
        <dbReference type="Proteomes" id="UP000186465"/>
    </source>
</evidence>
<dbReference type="InterPro" id="IPR036291">
    <property type="entry name" value="NAD(P)-bd_dom_sf"/>
</dbReference>
<sequence length="371" mass="41726">MTEIRTVLIGYGGMGRQDAALLYSGAVNGMRLTGICCRNREGQKDITIRYPDVKIYENADAMFADADSFDSLVIVTPHKTHADLASRAIQLGKHVLVDKPLGISTGEVRKVLALAEERQVACGTIFNMRGYPVYQKAKELIENGKLGKLHRAVWVANSWYRSPTYHSSSAWRSTWNGEYGGLLINQCQHSLDIWQWLLGLPDRVYASIDYGKYNDFRVDDAVDMQMEYTSGLHGTFIASSGEAPGVNRLEIWGSKGRLCIEDNLRLTFHENEKDLETFAAENKEIYASLPYTSKQIPVREDYSDSYQILFQKFSDHIRHGTALLASGEDGLKALLLSGAAYLSSWHHQSIHLPFEDSAYDAFLAHMLESER</sequence>
<gene>
    <name evidence="3" type="ORF">BM477_06180</name>
</gene>
<protein>
    <submittedName>
        <fullName evidence="3">Dehydrogenase</fullName>
    </submittedName>
</protein>
<dbReference type="InterPro" id="IPR000683">
    <property type="entry name" value="Gfo/Idh/MocA-like_OxRdtase_N"/>
</dbReference>
<accession>A0A1Q5PLX8</accession>
<dbReference type="Pfam" id="PF22725">
    <property type="entry name" value="GFO_IDH_MocA_C3"/>
    <property type="match status" value="1"/>
</dbReference>
<proteinExistence type="predicted"/>
<dbReference type="InterPro" id="IPR052515">
    <property type="entry name" value="Gfo/Idh/MocA_Oxidoreductase"/>
</dbReference>
<dbReference type="PANTHER" id="PTHR43249">
    <property type="entry name" value="UDP-N-ACETYL-2-AMINO-2-DEOXY-D-GLUCURONATE OXIDASE"/>
    <property type="match status" value="1"/>
</dbReference>
<name>A0A1Q5PLX8_9ACTO</name>
<dbReference type="OrthoDB" id="9815825at2"/>
<dbReference type="Proteomes" id="UP000186465">
    <property type="component" value="Unassembled WGS sequence"/>
</dbReference>
<dbReference type="SUPFAM" id="SSF51735">
    <property type="entry name" value="NAD(P)-binding Rossmann-fold domains"/>
    <property type="match status" value="1"/>
</dbReference>
<evidence type="ECO:0000313" key="3">
    <source>
        <dbReference type="EMBL" id="OKL48053.1"/>
    </source>
</evidence>
<dbReference type="GO" id="GO:0000166">
    <property type="term" value="F:nucleotide binding"/>
    <property type="evidence" value="ECO:0007669"/>
    <property type="project" value="InterPro"/>
</dbReference>
<dbReference type="Gene3D" id="3.30.360.10">
    <property type="entry name" value="Dihydrodipicolinate Reductase, domain 2"/>
    <property type="match status" value="1"/>
</dbReference>
<comment type="caution">
    <text evidence="3">The sequence shown here is derived from an EMBL/GenBank/DDBJ whole genome shotgun (WGS) entry which is preliminary data.</text>
</comment>
<dbReference type="Pfam" id="PF01408">
    <property type="entry name" value="GFO_IDH_MocA"/>
    <property type="match status" value="1"/>
</dbReference>
<dbReference type="PANTHER" id="PTHR43249:SF1">
    <property type="entry name" value="D-GLUCOSIDE 3-DEHYDROGENASE"/>
    <property type="match status" value="1"/>
</dbReference>
<reference evidence="4" key="1">
    <citation type="submission" date="2016-11" db="EMBL/GenBank/DDBJ databases">
        <title>Actinomyces gypaetusis sp. nov. isolated from Gypaetus barbatus in Qinghai Tibet Plateau China.</title>
        <authorList>
            <person name="Meng X."/>
        </authorList>
    </citation>
    <scope>NUCLEOTIDE SEQUENCE [LARGE SCALE GENOMIC DNA]</scope>
    <source>
        <strain evidence="4">DSM 15383</strain>
    </source>
</reference>
<organism evidence="3 4">
    <name type="scientific">Boudabousia marimammalium</name>
    <dbReference type="NCBI Taxonomy" id="156892"/>
    <lineage>
        <taxon>Bacteria</taxon>
        <taxon>Bacillati</taxon>
        <taxon>Actinomycetota</taxon>
        <taxon>Actinomycetes</taxon>
        <taxon>Actinomycetales</taxon>
        <taxon>Actinomycetaceae</taxon>
        <taxon>Boudabousia</taxon>
    </lineage>
</organism>
<keyword evidence="4" id="KW-1185">Reference proteome</keyword>
<feature type="domain" description="Gfo/Idh/MocA-like oxidoreductase N-terminal" evidence="1">
    <location>
        <begin position="4"/>
        <end position="123"/>
    </location>
</feature>
<dbReference type="EMBL" id="MPDM01000006">
    <property type="protein sequence ID" value="OKL48053.1"/>
    <property type="molecule type" value="Genomic_DNA"/>
</dbReference>
<dbReference type="SUPFAM" id="SSF55347">
    <property type="entry name" value="Glyceraldehyde-3-phosphate dehydrogenase-like, C-terminal domain"/>
    <property type="match status" value="1"/>
</dbReference>
<dbReference type="Gene3D" id="3.40.50.720">
    <property type="entry name" value="NAD(P)-binding Rossmann-like Domain"/>
    <property type="match status" value="1"/>
</dbReference>
<feature type="domain" description="GFO/IDH/MocA-like oxidoreductase" evidence="2">
    <location>
        <begin position="134"/>
        <end position="258"/>
    </location>
</feature>